<keyword evidence="1" id="KW-1133">Transmembrane helix</keyword>
<evidence type="ECO:0008006" key="4">
    <source>
        <dbReference type="Google" id="ProtNLM"/>
    </source>
</evidence>
<dbReference type="EMBL" id="BMKF01000001">
    <property type="protein sequence ID" value="GGB62952.1"/>
    <property type="molecule type" value="Genomic_DNA"/>
</dbReference>
<evidence type="ECO:0000313" key="2">
    <source>
        <dbReference type="EMBL" id="GGB62952.1"/>
    </source>
</evidence>
<dbReference type="InterPro" id="IPR024572">
    <property type="entry name" value="RcnB"/>
</dbReference>
<proteinExistence type="predicted"/>
<accession>A0ABQ1JB42</accession>
<keyword evidence="1" id="KW-0472">Membrane</keyword>
<keyword evidence="3" id="KW-1185">Reference proteome</keyword>
<sequence>MNNYHYRAPRVINRYYYSTPSYYRPRPGISFHYNSGYYHPHYRIGGYYTYGPRTIVIHDYDRYGLYRPPHGHHWVRDGYNGDAVLASVATGAIIGLAVGILAQ</sequence>
<evidence type="ECO:0000256" key="1">
    <source>
        <dbReference type="SAM" id="Phobius"/>
    </source>
</evidence>
<protein>
    <recommendedName>
        <fullName evidence="4">RcnB family protein</fullName>
    </recommendedName>
</protein>
<evidence type="ECO:0000313" key="3">
    <source>
        <dbReference type="Proteomes" id="UP000628854"/>
    </source>
</evidence>
<feature type="transmembrane region" description="Helical" evidence="1">
    <location>
        <begin position="83"/>
        <end position="102"/>
    </location>
</feature>
<dbReference type="Proteomes" id="UP000628854">
    <property type="component" value="Unassembled WGS sequence"/>
</dbReference>
<dbReference type="Pfam" id="PF11776">
    <property type="entry name" value="RcnB"/>
    <property type="match status" value="1"/>
</dbReference>
<organism evidence="2 3">
    <name type="scientific">Henriciella pelagia</name>
    <dbReference type="NCBI Taxonomy" id="1977912"/>
    <lineage>
        <taxon>Bacteria</taxon>
        <taxon>Pseudomonadati</taxon>
        <taxon>Pseudomonadota</taxon>
        <taxon>Alphaproteobacteria</taxon>
        <taxon>Hyphomonadales</taxon>
        <taxon>Hyphomonadaceae</taxon>
        <taxon>Henriciella</taxon>
    </lineage>
</organism>
<gene>
    <name evidence="2" type="ORF">GCM10011503_09530</name>
</gene>
<dbReference type="Gene3D" id="3.10.450.160">
    <property type="entry name" value="inner membrane protein cigr"/>
    <property type="match status" value="1"/>
</dbReference>
<name>A0ABQ1JB42_9PROT</name>
<keyword evidence="1" id="KW-0812">Transmembrane</keyword>
<comment type="caution">
    <text evidence="2">The sequence shown here is derived from an EMBL/GenBank/DDBJ whole genome shotgun (WGS) entry which is preliminary data.</text>
</comment>
<reference evidence="3" key="1">
    <citation type="journal article" date="2019" name="Int. J. Syst. Evol. Microbiol.">
        <title>The Global Catalogue of Microorganisms (GCM) 10K type strain sequencing project: providing services to taxonomists for standard genome sequencing and annotation.</title>
        <authorList>
            <consortium name="The Broad Institute Genomics Platform"/>
            <consortium name="The Broad Institute Genome Sequencing Center for Infectious Disease"/>
            <person name="Wu L."/>
            <person name="Ma J."/>
        </authorList>
    </citation>
    <scope>NUCLEOTIDE SEQUENCE [LARGE SCALE GENOMIC DNA]</scope>
    <source>
        <strain evidence="3">CGMCC 1.15928</strain>
    </source>
</reference>